<gene>
    <name evidence="1" type="ORF">VXC91_42530</name>
</gene>
<evidence type="ECO:0000313" key="2">
    <source>
        <dbReference type="Proteomes" id="UP001333996"/>
    </source>
</evidence>
<reference evidence="1" key="1">
    <citation type="submission" date="2024-01" db="EMBL/GenBank/DDBJ databases">
        <title>First draft genome sequence data of TA4-1, the type strain of Gram-positive actinobacterium Streptomyces chiangmaiensis.</title>
        <authorList>
            <person name="Yasawong M."/>
            <person name="Nantapong N."/>
        </authorList>
    </citation>
    <scope>NUCLEOTIDE SEQUENCE</scope>
    <source>
        <strain evidence="1">TA4-1</strain>
    </source>
</reference>
<accession>A0ABU7FWS8</accession>
<organism evidence="1 2">
    <name type="scientific">Streptomyces chiangmaiensis</name>
    <dbReference type="NCBI Taxonomy" id="766497"/>
    <lineage>
        <taxon>Bacteria</taxon>
        <taxon>Bacillati</taxon>
        <taxon>Actinomycetota</taxon>
        <taxon>Actinomycetes</taxon>
        <taxon>Kitasatosporales</taxon>
        <taxon>Streptomycetaceae</taxon>
        <taxon>Streptomyces</taxon>
    </lineage>
</organism>
<dbReference type="EMBL" id="JAYWVC010000367">
    <property type="protein sequence ID" value="MED7828367.1"/>
    <property type="molecule type" value="Genomic_DNA"/>
</dbReference>
<protein>
    <submittedName>
        <fullName evidence="1">Uncharacterized protein</fullName>
    </submittedName>
</protein>
<name>A0ABU7FWS8_9ACTN</name>
<dbReference type="RefSeq" id="WP_329512712.1">
    <property type="nucleotide sequence ID" value="NZ_BAAAYZ010000290.1"/>
</dbReference>
<keyword evidence="2" id="KW-1185">Reference proteome</keyword>
<proteinExistence type="predicted"/>
<comment type="caution">
    <text evidence="1">The sequence shown here is derived from an EMBL/GenBank/DDBJ whole genome shotgun (WGS) entry which is preliminary data.</text>
</comment>
<sequence>MLARFAYLAVSHAFAALRLLPMTDHEKDTEILALRHQLAVLHRQLGYQRPRFRAEDRTFLAALLSTLPAQHCAGSSSWSPRTPSCAGTATW</sequence>
<dbReference type="Proteomes" id="UP001333996">
    <property type="component" value="Unassembled WGS sequence"/>
</dbReference>
<evidence type="ECO:0000313" key="1">
    <source>
        <dbReference type="EMBL" id="MED7828367.1"/>
    </source>
</evidence>